<comment type="cofactor">
    <cofactor evidence="1">
        <name>Mg(2+)</name>
        <dbReference type="ChEBI" id="CHEBI:18420"/>
    </cofactor>
</comment>
<dbReference type="Gene3D" id="1.10.600.10">
    <property type="entry name" value="Farnesyl Diphosphate Synthase"/>
    <property type="match status" value="1"/>
</dbReference>
<evidence type="ECO:0000313" key="9">
    <source>
        <dbReference type="Proteomes" id="UP000613011"/>
    </source>
</evidence>
<dbReference type="Pfam" id="PF00348">
    <property type="entry name" value="polyprenyl_synt"/>
    <property type="match status" value="1"/>
</dbReference>
<evidence type="ECO:0000256" key="7">
    <source>
        <dbReference type="RuleBase" id="RU004466"/>
    </source>
</evidence>
<reference evidence="8" key="1">
    <citation type="submission" date="2021-01" db="EMBL/GenBank/DDBJ databases">
        <title>Ramlibacter sp. strain AW1 16S ribosomal RNA gene Genome sequencing and assembly.</title>
        <authorList>
            <person name="Kang M."/>
        </authorList>
    </citation>
    <scope>NUCLEOTIDE SEQUENCE</scope>
    <source>
        <strain evidence="8">AW1</strain>
    </source>
</reference>
<dbReference type="EMBL" id="JAEQNA010000001">
    <property type="protein sequence ID" value="MBL0419287.1"/>
    <property type="molecule type" value="Genomic_DNA"/>
</dbReference>
<keyword evidence="5" id="KW-0460">Magnesium</keyword>
<keyword evidence="9" id="KW-1185">Reference proteome</keyword>
<sequence>MALRETSGTDTSVASMRMRIEARLAALLPRSTGAHDAVVNAMHAAVLGPGKRLRPLLTVRVGESLGCRSPGLLDLACAVELVHCASLVLDDMPAMDNAMQRRGEPTVHLRFGQDVAMLAAVALVTESMRVVAAAPGLPPAALAQAVQVLSVAIGPAGLVRGQWRDLHEDGAARTVAAAAEANAQKTGVLFAAAMELGAIAAGSTAVAADLRRAAFALGQAFQLRDDLEDMKPDGEDAGRYTLTQLLGAAAARSLLHAELHKCRQALAAAFGGPCGPIDSLLERAFADVALSPQPLHEVARVTPTASAEAS</sequence>
<evidence type="ECO:0000256" key="3">
    <source>
        <dbReference type="ARBA" id="ARBA00022679"/>
    </source>
</evidence>
<evidence type="ECO:0000256" key="6">
    <source>
        <dbReference type="ARBA" id="ARBA00023229"/>
    </source>
</evidence>
<evidence type="ECO:0000256" key="4">
    <source>
        <dbReference type="ARBA" id="ARBA00022723"/>
    </source>
</evidence>
<dbReference type="PROSITE" id="PS00723">
    <property type="entry name" value="POLYPRENYL_SYNTHASE_1"/>
    <property type="match status" value="1"/>
</dbReference>
<dbReference type="InterPro" id="IPR008949">
    <property type="entry name" value="Isoprenoid_synthase_dom_sf"/>
</dbReference>
<proteinExistence type="inferred from homology"/>
<comment type="caution">
    <text evidence="8">The sequence shown here is derived from an EMBL/GenBank/DDBJ whole genome shotgun (WGS) entry which is preliminary data.</text>
</comment>
<keyword evidence="4" id="KW-0479">Metal-binding</keyword>
<protein>
    <submittedName>
        <fullName evidence="8">Polyprenyl synthetase family protein</fullName>
    </submittedName>
</protein>
<keyword evidence="3 7" id="KW-0808">Transferase</keyword>
<dbReference type="InterPro" id="IPR033749">
    <property type="entry name" value="Polyprenyl_synt_CS"/>
</dbReference>
<comment type="similarity">
    <text evidence="2 7">Belongs to the FPP/GGPP synthase family.</text>
</comment>
<organism evidence="8 9">
    <name type="scientific">Ramlibacter aurantiacus</name>
    <dbReference type="NCBI Taxonomy" id="2801330"/>
    <lineage>
        <taxon>Bacteria</taxon>
        <taxon>Pseudomonadati</taxon>
        <taxon>Pseudomonadota</taxon>
        <taxon>Betaproteobacteria</taxon>
        <taxon>Burkholderiales</taxon>
        <taxon>Comamonadaceae</taxon>
        <taxon>Ramlibacter</taxon>
    </lineage>
</organism>
<evidence type="ECO:0000256" key="1">
    <source>
        <dbReference type="ARBA" id="ARBA00001946"/>
    </source>
</evidence>
<dbReference type="PANTHER" id="PTHR43281">
    <property type="entry name" value="FARNESYL DIPHOSPHATE SYNTHASE"/>
    <property type="match status" value="1"/>
</dbReference>
<dbReference type="SUPFAM" id="SSF48576">
    <property type="entry name" value="Terpenoid synthases"/>
    <property type="match status" value="1"/>
</dbReference>
<dbReference type="GO" id="GO:0004659">
    <property type="term" value="F:prenyltransferase activity"/>
    <property type="evidence" value="ECO:0007669"/>
    <property type="project" value="InterPro"/>
</dbReference>
<dbReference type="GO" id="GO:0046872">
    <property type="term" value="F:metal ion binding"/>
    <property type="evidence" value="ECO:0007669"/>
    <property type="project" value="UniProtKB-KW"/>
</dbReference>
<evidence type="ECO:0000313" key="8">
    <source>
        <dbReference type="EMBL" id="MBL0419287.1"/>
    </source>
</evidence>
<dbReference type="PANTHER" id="PTHR43281:SF1">
    <property type="entry name" value="FARNESYL DIPHOSPHATE SYNTHASE"/>
    <property type="match status" value="1"/>
</dbReference>
<keyword evidence="6" id="KW-0414">Isoprene biosynthesis</keyword>
<dbReference type="AlphaFoldDB" id="A0A937D3F4"/>
<dbReference type="PROSITE" id="PS00444">
    <property type="entry name" value="POLYPRENYL_SYNTHASE_2"/>
    <property type="match status" value="1"/>
</dbReference>
<gene>
    <name evidence="8" type="ORF">JI739_02900</name>
</gene>
<dbReference type="GO" id="GO:0008299">
    <property type="term" value="P:isoprenoid biosynthetic process"/>
    <property type="evidence" value="ECO:0007669"/>
    <property type="project" value="UniProtKB-KW"/>
</dbReference>
<evidence type="ECO:0000256" key="2">
    <source>
        <dbReference type="ARBA" id="ARBA00006706"/>
    </source>
</evidence>
<dbReference type="SFLD" id="SFLDS00005">
    <property type="entry name" value="Isoprenoid_Synthase_Type_I"/>
    <property type="match status" value="1"/>
</dbReference>
<name>A0A937D3F4_9BURK</name>
<dbReference type="Proteomes" id="UP000613011">
    <property type="component" value="Unassembled WGS sequence"/>
</dbReference>
<evidence type="ECO:0000256" key="5">
    <source>
        <dbReference type="ARBA" id="ARBA00022842"/>
    </source>
</evidence>
<accession>A0A937D3F4</accession>
<dbReference type="InterPro" id="IPR000092">
    <property type="entry name" value="Polyprenyl_synt"/>
</dbReference>